<dbReference type="InterPro" id="IPR022037">
    <property type="entry name" value="DUF3606"/>
</dbReference>
<gene>
    <name evidence="1" type="ORF">SAMN06297358_1397</name>
</gene>
<dbReference type="AlphaFoldDB" id="A0A285ZWT6"/>
<organism evidence="1 2">
    <name type="scientific">Pedobacter xixiisoli</name>
    <dbReference type="NCBI Taxonomy" id="1476464"/>
    <lineage>
        <taxon>Bacteria</taxon>
        <taxon>Pseudomonadati</taxon>
        <taxon>Bacteroidota</taxon>
        <taxon>Sphingobacteriia</taxon>
        <taxon>Sphingobacteriales</taxon>
        <taxon>Sphingobacteriaceae</taxon>
        <taxon>Pedobacter</taxon>
    </lineage>
</organism>
<sequence>MQNYPFFIAIKQLLFSILLGTDINQIEMKKLVYQTIDPDLLLDCSQEDQINFWAEIFQVTPAAIKTAVRACCNNSIACISAYLKNGYKPAAQHQQKHLQTH</sequence>
<dbReference type="Pfam" id="PF12244">
    <property type="entry name" value="DUF3606"/>
    <property type="match status" value="1"/>
</dbReference>
<evidence type="ECO:0000313" key="2">
    <source>
        <dbReference type="Proteomes" id="UP000219281"/>
    </source>
</evidence>
<proteinExistence type="predicted"/>
<dbReference type="RefSeq" id="WP_097130278.1">
    <property type="nucleotide sequence ID" value="NZ_SSBV01000002.1"/>
</dbReference>
<accession>A0A285ZWT6</accession>
<dbReference type="Proteomes" id="UP000219281">
    <property type="component" value="Unassembled WGS sequence"/>
</dbReference>
<keyword evidence="2" id="KW-1185">Reference proteome</keyword>
<evidence type="ECO:0008006" key="3">
    <source>
        <dbReference type="Google" id="ProtNLM"/>
    </source>
</evidence>
<dbReference type="EMBL" id="OCMT01000002">
    <property type="protein sequence ID" value="SOD14088.1"/>
    <property type="molecule type" value="Genomic_DNA"/>
</dbReference>
<evidence type="ECO:0000313" key="1">
    <source>
        <dbReference type="EMBL" id="SOD14088.1"/>
    </source>
</evidence>
<reference evidence="2" key="1">
    <citation type="submission" date="2017-09" db="EMBL/GenBank/DDBJ databases">
        <authorList>
            <person name="Varghese N."/>
            <person name="Submissions S."/>
        </authorList>
    </citation>
    <scope>NUCLEOTIDE SEQUENCE [LARGE SCALE GENOMIC DNA]</scope>
    <source>
        <strain evidence="2">CGMCC 1.12803</strain>
    </source>
</reference>
<dbReference type="OrthoDB" id="772724at2"/>
<name>A0A285ZWT6_9SPHI</name>
<protein>
    <recommendedName>
        <fullName evidence="3">DUF3606 domain-containing protein</fullName>
    </recommendedName>
</protein>